<evidence type="ECO:0000256" key="6">
    <source>
        <dbReference type="ARBA" id="ARBA00022946"/>
    </source>
</evidence>
<keyword evidence="15" id="KW-1185">Reference proteome</keyword>
<dbReference type="GO" id="GO:0141148">
    <property type="term" value="F:enoyl-[acyl-carrier-protein] reductase (NADPH) activity"/>
    <property type="evidence" value="ECO:0007669"/>
    <property type="project" value="UniProtKB-EC"/>
</dbReference>
<dbReference type="KEGG" id="glz:GLAREA_10755"/>
<dbReference type="GeneID" id="19469801"/>
<evidence type="ECO:0000256" key="12">
    <source>
        <dbReference type="ARBA" id="ARBA00048843"/>
    </source>
</evidence>
<evidence type="ECO:0000256" key="7">
    <source>
        <dbReference type="ARBA" id="ARBA00023002"/>
    </source>
</evidence>
<dbReference type="EMBL" id="KE145355">
    <property type="protein sequence ID" value="EPE35060.1"/>
    <property type="molecule type" value="Genomic_DNA"/>
</dbReference>
<dbReference type="GO" id="GO:0006633">
    <property type="term" value="P:fatty acid biosynthetic process"/>
    <property type="evidence" value="ECO:0007669"/>
    <property type="project" value="UniProtKB-KW"/>
</dbReference>
<dbReference type="GO" id="GO:0009060">
    <property type="term" value="P:aerobic respiration"/>
    <property type="evidence" value="ECO:0007669"/>
    <property type="project" value="EnsemblFungi"/>
</dbReference>
<dbReference type="EC" id="1.3.1.104" evidence="11"/>
<evidence type="ECO:0000256" key="2">
    <source>
        <dbReference type="ARBA" id="ARBA00010371"/>
    </source>
</evidence>
<evidence type="ECO:0000313" key="15">
    <source>
        <dbReference type="Proteomes" id="UP000016922"/>
    </source>
</evidence>
<dbReference type="FunFam" id="3.40.50.720:FF:000112">
    <property type="entry name" value="Enoyl-[acyl-carrier-protein] reductase 1, mitochondrial"/>
    <property type="match status" value="1"/>
</dbReference>
<keyword evidence="6" id="KW-0809">Transit peptide</keyword>
<keyword evidence="8" id="KW-0443">Lipid metabolism</keyword>
<dbReference type="InterPro" id="IPR013154">
    <property type="entry name" value="ADH-like_N"/>
</dbReference>
<dbReference type="OMA" id="YGYTQSK"/>
<dbReference type="Pfam" id="PF00107">
    <property type="entry name" value="ADH_zinc_N"/>
    <property type="match status" value="1"/>
</dbReference>
<comment type="catalytic activity">
    <reaction evidence="12">
        <text>a 2,3-saturated acyl-[ACP] + NADP(+) = a (2E)-enoyl-[ACP] + NADPH + H(+)</text>
        <dbReference type="Rhea" id="RHEA:22564"/>
        <dbReference type="Rhea" id="RHEA-COMP:9925"/>
        <dbReference type="Rhea" id="RHEA-COMP:9926"/>
        <dbReference type="ChEBI" id="CHEBI:15378"/>
        <dbReference type="ChEBI" id="CHEBI:57783"/>
        <dbReference type="ChEBI" id="CHEBI:58349"/>
        <dbReference type="ChEBI" id="CHEBI:78784"/>
        <dbReference type="ChEBI" id="CHEBI:78785"/>
        <dbReference type="EC" id="1.3.1.104"/>
    </reaction>
</comment>
<keyword evidence="7" id="KW-0560">Oxidoreductase</keyword>
<gene>
    <name evidence="14" type="ORF">GLAREA_10755</name>
</gene>
<comment type="similarity">
    <text evidence="2">Belongs to the zinc-containing alcohol dehydrogenase family. Quinone oxidoreductase subfamily.</text>
</comment>
<evidence type="ECO:0000256" key="10">
    <source>
        <dbReference type="ARBA" id="ARBA00023160"/>
    </source>
</evidence>
<evidence type="ECO:0000256" key="9">
    <source>
        <dbReference type="ARBA" id="ARBA00023128"/>
    </source>
</evidence>
<dbReference type="SUPFAM" id="SSF50129">
    <property type="entry name" value="GroES-like"/>
    <property type="match status" value="1"/>
</dbReference>
<dbReference type="Gene3D" id="3.90.180.10">
    <property type="entry name" value="Medium-chain alcohol dehydrogenases, catalytic domain"/>
    <property type="match status" value="1"/>
</dbReference>
<dbReference type="STRING" id="1116229.S3DBD5"/>
<dbReference type="AlphaFoldDB" id="S3DBD5"/>
<dbReference type="SUPFAM" id="SSF51735">
    <property type="entry name" value="NAD(P)-binding Rossmann-fold domains"/>
    <property type="match status" value="1"/>
</dbReference>
<dbReference type="CDD" id="cd08290">
    <property type="entry name" value="ETR"/>
    <property type="match status" value="1"/>
</dbReference>
<feature type="domain" description="Enoyl reductase (ER)" evidence="13">
    <location>
        <begin position="49"/>
        <end position="391"/>
    </location>
</feature>
<proteinExistence type="inferred from homology"/>
<dbReference type="SMART" id="SM00829">
    <property type="entry name" value="PKS_ER"/>
    <property type="match status" value="1"/>
</dbReference>
<evidence type="ECO:0000256" key="1">
    <source>
        <dbReference type="ARBA" id="ARBA00004173"/>
    </source>
</evidence>
<dbReference type="Pfam" id="PF08240">
    <property type="entry name" value="ADH_N"/>
    <property type="match status" value="1"/>
</dbReference>
<evidence type="ECO:0000256" key="3">
    <source>
        <dbReference type="ARBA" id="ARBA00022516"/>
    </source>
</evidence>
<keyword evidence="3" id="KW-0444">Lipid biosynthesis</keyword>
<dbReference type="InterPro" id="IPR013149">
    <property type="entry name" value="ADH-like_C"/>
</dbReference>
<dbReference type="Gene3D" id="3.40.50.720">
    <property type="entry name" value="NAD(P)-binding Rossmann-like Domain"/>
    <property type="match status" value="1"/>
</dbReference>
<evidence type="ECO:0000256" key="4">
    <source>
        <dbReference type="ARBA" id="ARBA00022832"/>
    </source>
</evidence>
<dbReference type="PANTHER" id="PTHR43981:SF2">
    <property type="entry name" value="ENOYL-[ACYL-CARRIER-PROTEIN] REDUCTASE, MITOCHONDRIAL"/>
    <property type="match status" value="1"/>
</dbReference>
<keyword evidence="9" id="KW-0496">Mitochondrion</keyword>
<keyword evidence="10" id="KW-0275">Fatty acid biosynthesis</keyword>
<dbReference type="InterPro" id="IPR020843">
    <property type="entry name" value="ER"/>
</dbReference>
<dbReference type="InterPro" id="IPR051034">
    <property type="entry name" value="Mito_Enoyl-ACP_Reductase"/>
</dbReference>
<protein>
    <recommendedName>
        <fullName evidence="11">enoyl-[acyl-carrier-protein] reductase</fullName>
        <ecNumber evidence="11">1.3.1.104</ecNumber>
    </recommendedName>
</protein>
<dbReference type="InterPro" id="IPR011032">
    <property type="entry name" value="GroES-like_sf"/>
</dbReference>
<sequence>MPFSRAVRAQAPALIKSLKPQYAPTVCKRWKSGPYGYTQAKALVYSKYGDPSEVLSLHTHSISPSLPPNQLLLRTLASPINPADINQIQGVYPSKPPFTSLLGTSVPSAVAGNEACFEVQSIGSSIKSVAKGDWVIMRSTGFGTWRTHALAEEKDILRVEKGGLTEIQAATVGVNPTTAWRMLVDFENLEGGRDWFIQNGANSGVGRAAIQLGREWGLKSINIIRDRKTPEETESMKKELLDLGATKVITESELQSRSTVSEIKEWTSGKNLKLGLNCVGGPVTLALVKTLSPGGHLVTYGAMSKQPLSLPTGLLIFKDLKFSGFWVSRWSDANSAEKEKTVESILQMTREGRFKDIPVQEMRWEWATEGERLVEAVGGGLEGFRSGKGVLVFGDT</sequence>
<organism evidence="14 15">
    <name type="scientific">Glarea lozoyensis (strain ATCC 20868 / MF5171)</name>
    <dbReference type="NCBI Taxonomy" id="1116229"/>
    <lineage>
        <taxon>Eukaryota</taxon>
        <taxon>Fungi</taxon>
        <taxon>Dikarya</taxon>
        <taxon>Ascomycota</taxon>
        <taxon>Pezizomycotina</taxon>
        <taxon>Leotiomycetes</taxon>
        <taxon>Helotiales</taxon>
        <taxon>Helotiaceae</taxon>
        <taxon>Glarea</taxon>
    </lineage>
</organism>
<evidence type="ECO:0000256" key="8">
    <source>
        <dbReference type="ARBA" id="ARBA00023098"/>
    </source>
</evidence>
<dbReference type="HOGENOM" id="CLU_026673_17_0_1"/>
<keyword evidence="4" id="KW-0276">Fatty acid metabolism</keyword>
<evidence type="ECO:0000256" key="11">
    <source>
        <dbReference type="ARBA" id="ARBA00038963"/>
    </source>
</evidence>
<dbReference type="PANTHER" id="PTHR43981">
    <property type="entry name" value="ENOYL-[ACYL-CARRIER-PROTEIN] REDUCTASE, MITOCHONDRIAL"/>
    <property type="match status" value="1"/>
</dbReference>
<evidence type="ECO:0000313" key="14">
    <source>
        <dbReference type="EMBL" id="EPE35060.1"/>
    </source>
</evidence>
<dbReference type="Proteomes" id="UP000016922">
    <property type="component" value="Unassembled WGS sequence"/>
</dbReference>
<keyword evidence="5" id="KW-0521">NADP</keyword>
<evidence type="ECO:0000259" key="13">
    <source>
        <dbReference type="SMART" id="SM00829"/>
    </source>
</evidence>
<reference evidence="14 15" key="1">
    <citation type="journal article" date="2013" name="BMC Genomics">
        <title>Genomics-driven discovery of the pneumocandin biosynthetic gene cluster in the fungus Glarea lozoyensis.</title>
        <authorList>
            <person name="Chen L."/>
            <person name="Yue Q."/>
            <person name="Zhang X."/>
            <person name="Xiang M."/>
            <person name="Wang C."/>
            <person name="Li S."/>
            <person name="Che Y."/>
            <person name="Ortiz-Lopez F.J."/>
            <person name="Bills G.F."/>
            <person name="Liu X."/>
            <person name="An Z."/>
        </authorList>
    </citation>
    <scope>NUCLEOTIDE SEQUENCE [LARGE SCALE GENOMIC DNA]</scope>
    <source>
        <strain evidence="15">ATCC 20868 / MF5171</strain>
    </source>
</reference>
<dbReference type="OrthoDB" id="7482721at2759"/>
<dbReference type="InterPro" id="IPR036291">
    <property type="entry name" value="NAD(P)-bd_dom_sf"/>
</dbReference>
<dbReference type="GO" id="GO:0005739">
    <property type="term" value="C:mitochondrion"/>
    <property type="evidence" value="ECO:0007669"/>
    <property type="project" value="UniProtKB-SubCell"/>
</dbReference>
<dbReference type="eggNOG" id="KOG0025">
    <property type="taxonomic scope" value="Eukaryota"/>
</dbReference>
<accession>S3DBD5</accession>
<dbReference type="RefSeq" id="XP_008078047.1">
    <property type="nucleotide sequence ID" value="XM_008079856.1"/>
</dbReference>
<comment type="subcellular location">
    <subcellularLocation>
        <location evidence="1">Mitochondrion</location>
    </subcellularLocation>
</comment>
<name>S3DBD5_GLAL2</name>
<evidence type="ECO:0000256" key="5">
    <source>
        <dbReference type="ARBA" id="ARBA00022857"/>
    </source>
</evidence>